<dbReference type="RefSeq" id="WP_076942842.1">
    <property type="nucleotide sequence ID" value="NZ_MOXD01000007.1"/>
</dbReference>
<reference evidence="5 6" key="1">
    <citation type="submission" date="2016-11" db="EMBL/GenBank/DDBJ databases">
        <title>Rahnella oryzae sp. nov., isolated from rice root.</title>
        <authorList>
            <person name="Zhang X.-X."/>
            <person name="Zhang J."/>
        </authorList>
    </citation>
    <scope>NUCLEOTIDE SEQUENCE [LARGE SCALE GENOMIC DNA]</scope>
    <source>
        <strain evidence="5 6">J11-6</strain>
    </source>
</reference>
<dbReference type="SMART" id="SM00830">
    <property type="entry name" value="CM_2"/>
    <property type="match status" value="1"/>
</dbReference>
<gene>
    <name evidence="5" type="ORF">BMI79_14075</name>
</gene>
<dbReference type="AlphaFoldDB" id="A0A1S8CHH5"/>
<evidence type="ECO:0000256" key="3">
    <source>
        <dbReference type="PIRSR" id="PIRSR029775-1"/>
    </source>
</evidence>
<dbReference type="InterPro" id="IPR036263">
    <property type="entry name" value="Chorismate_II_sf"/>
</dbReference>
<dbReference type="GO" id="GO:0009697">
    <property type="term" value="P:salicylic acid biosynthetic process"/>
    <property type="evidence" value="ECO:0007669"/>
    <property type="project" value="InterPro"/>
</dbReference>
<evidence type="ECO:0000313" key="5">
    <source>
        <dbReference type="EMBL" id="OMQ21831.1"/>
    </source>
</evidence>
<dbReference type="PANTHER" id="PTHR38041:SF1">
    <property type="entry name" value="CHORISMATE MUTASE"/>
    <property type="match status" value="1"/>
</dbReference>
<dbReference type="InterPro" id="IPR036979">
    <property type="entry name" value="CM_dom_sf"/>
</dbReference>
<dbReference type="STRING" id="2034155.BMI79_14075"/>
<feature type="binding site" evidence="3">
    <location>
        <position position="19"/>
    </location>
    <ligand>
        <name>substrate</name>
    </ligand>
</feature>
<dbReference type="InterPro" id="IPR008241">
    <property type="entry name" value="Isochorismate_pyruvate-lyase"/>
</dbReference>
<protein>
    <recommendedName>
        <fullName evidence="1">chorismate mutase</fullName>
        <ecNumber evidence="1">5.4.99.5</ecNumber>
    </recommendedName>
</protein>
<evidence type="ECO:0000313" key="6">
    <source>
        <dbReference type="Proteomes" id="UP000216021"/>
    </source>
</evidence>
<dbReference type="InterPro" id="IPR002701">
    <property type="entry name" value="CM_II_prokaryot"/>
</dbReference>
<dbReference type="Gene3D" id="1.20.59.10">
    <property type="entry name" value="Chorismate mutase"/>
    <property type="match status" value="1"/>
</dbReference>
<sequence length="106" mass="12395">MNTINKLPPQACTSIDEIRAEIDMMDEQIIKLLAQRFAYVKAAAKFKTSPDAVRAKARFDAMIQTRRQWARESGLSPDMIENLYTQLVNYFISEELKHWSEEQENR</sequence>
<dbReference type="GO" id="GO:0016835">
    <property type="term" value="F:carbon-oxygen lyase activity"/>
    <property type="evidence" value="ECO:0007669"/>
    <property type="project" value="InterPro"/>
</dbReference>
<dbReference type="NCBIfam" id="NF005475">
    <property type="entry name" value="PRK07075.1"/>
    <property type="match status" value="1"/>
</dbReference>
<comment type="caution">
    <text evidence="5">The sequence shown here is derived from an EMBL/GenBank/DDBJ whole genome shotgun (WGS) entry which is preliminary data.</text>
</comment>
<dbReference type="OrthoDB" id="514491at2"/>
<name>A0A1S8CHH5_9GAMM</name>
<dbReference type="SUPFAM" id="SSF48600">
    <property type="entry name" value="Chorismate mutase II"/>
    <property type="match status" value="1"/>
</dbReference>
<feature type="binding site" evidence="3">
    <location>
        <position position="47"/>
    </location>
    <ligand>
        <name>substrate</name>
    </ligand>
</feature>
<proteinExistence type="predicted"/>
<keyword evidence="5" id="KW-0456">Lyase</keyword>
<dbReference type="EMBL" id="MOXD01000007">
    <property type="protein sequence ID" value="OMQ21831.1"/>
    <property type="molecule type" value="Genomic_DNA"/>
</dbReference>
<dbReference type="PIRSF" id="PIRSF029775">
    <property type="entry name" value="Isochor_pyr_lyas"/>
    <property type="match status" value="1"/>
</dbReference>
<dbReference type="Pfam" id="PF01817">
    <property type="entry name" value="CM_2"/>
    <property type="match status" value="1"/>
</dbReference>
<feature type="binding site" evidence="3">
    <location>
        <position position="36"/>
    </location>
    <ligand>
        <name>substrate</name>
    </ligand>
</feature>
<evidence type="ECO:0000256" key="2">
    <source>
        <dbReference type="ARBA" id="ARBA00023235"/>
    </source>
</evidence>
<organism evidence="5 6">
    <name type="scientific">Serratia oryzae</name>
    <dbReference type="NCBI Taxonomy" id="2034155"/>
    <lineage>
        <taxon>Bacteria</taxon>
        <taxon>Pseudomonadati</taxon>
        <taxon>Pseudomonadota</taxon>
        <taxon>Gammaproteobacteria</taxon>
        <taxon>Enterobacterales</taxon>
        <taxon>Yersiniaceae</taxon>
        <taxon>Serratia</taxon>
    </lineage>
</organism>
<evidence type="ECO:0000256" key="1">
    <source>
        <dbReference type="ARBA" id="ARBA00012404"/>
    </source>
</evidence>
<feature type="domain" description="Chorismate mutase" evidence="4">
    <location>
        <begin position="9"/>
        <end position="99"/>
    </location>
</feature>
<dbReference type="Proteomes" id="UP000216021">
    <property type="component" value="Unassembled WGS sequence"/>
</dbReference>
<feature type="binding site" evidence="3">
    <location>
        <position position="95"/>
    </location>
    <ligand>
        <name>substrate</name>
    </ligand>
</feature>
<evidence type="ECO:0000259" key="4">
    <source>
        <dbReference type="PROSITE" id="PS51168"/>
    </source>
</evidence>
<dbReference type="PROSITE" id="PS51168">
    <property type="entry name" value="CHORISMATE_MUT_2"/>
    <property type="match status" value="1"/>
</dbReference>
<dbReference type="EC" id="5.4.99.5" evidence="1"/>
<keyword evidence="2" id="KW-0413">Isomerase</keyword>
<keyword evidence="6" id="KW-1185">Reference proteome</keyword>
<dbReference type="PANTHER" id="PTHR38041">
    <property type="entry name" value="CHORISMATE MUTASE"/>
    <property type="match status" value="1"/>
</dbReference>
<dbReference type="GO" id="GO:0046417">
    <property type="term" value="P:chorismate metabolic process"/>
    <property type="evidence" value="ECO:0007669"/>
    <property type="project" value="InterPro"/>
</dbReference>
<dbReference type="GO" id="GO:0004106">
    <property type="term" value="F:chorismate mutase activity"/>
    <property type="evidence" value="ECO:0007669"/>
    <property type="project" value="UniProtKB-EC"/>
</dbReference>
<dbReference type="InterPro" id="IPR051331">
    <property type="entry name" value="Chorismate_mutase-related"/>
</dbReference>
<accession>A0A1S8CHH5</accession>
<dbReference type="UniPathway" id="UPA00120">
    <property type="reaction ID" value="UER00203"/>
</dbReference>
<keyword evidence="5" id="KW-0670">Pyruvate</keyword>